<accession>A0A511MLN0</accession>
<name>A0A511MLN0_9NOCA</name>
<gene>
    <name evidence="2" type="ORF">NN4_60540</name>
</gene>
<evidence type="ECO:0000313" key="3">
    <source>
        <dbReference type="Proteomes" id="UP000321424"/>
    </source>
</evidence>
<sequence length="58" mass="6456">MPKGSLAARMGSAHRGSGLHLRYDRLISARPKIDNQAPTELDSRENRLHDWADADADD</sequence>
<evidence type="ECO:0000313" key="2">
    <source>
        <dbReference type="EMBL" id="GEM41535.1"/>
    </source>
</evidence>
<dbReference type="Proteomes" id="UP000321424">
    <property type="component" value="Unassembled WGS sequence"/>
</dbReference>
<feature type="region of interest" description="Disordered" evidence="1">
    <location>
        <begin position="28"/>
        <end position="58"/>
    </location>
</feature>
<reference evidence="2 3" key="1">
    <citation type="submission" date="2019-07" db="EMBL/GenBank/DDBJ databases">
        <title>Whole genome shotgun sequence of Nocardia ninae NBRC 108245.</title>
        <authorList>
            <person name="Hosoyama A."/>
            <person name="Uohara A."/>
            <person name="Ohji S."/>
            <person name="Ichikawa N."/>
        </authorList>
    </citation>
    <scope>NUCLEOTIDE SEQUENCE [LARGE SCALE GENOMIC DNA]</scope>
    <source>
        <strain evidence="2 3">NBRC 108245</strain>
    </source>
</reference>
<dbReference type="EMBL" id="BJXA01000052">
    <property type="protein sequence ID" value="GEM41535.1"/>
    <property type="molecule type" value="Genomic_DNA"/>
</dbReference>
<comment type="caution">
    <text evidence="2">The sequence shown here is derived from an EMBL/GenBank/DDBJ whole genome shotgun (WGS) entry which is preliminary data.</text>
</comment>
<keyword evidence="3" id="KW-1185">Reference proteome</keyword>
<organism evidence="2 3">
    <name type="scientific">Nocardia ninae NBRC 108245</name>
    <dbReference type="NCBI Taxonomy" id="1210091"/>
    <lineage>
        <taxon>Bacteria</taxon>
        <taxon>Bacillati</taxon>
        <taxon>Actinomycetota</taxon>
        <taxon>Actinomycetes</taxon>
        <taxon>Mycobacteriales</taxon>
        <taxon>Nocardiaceae</taxon>
        <taxon>Nocardia</taxon>
    </lineage>
</organism>
<feature type="compositionally biased region" description="Basic and acidic residues" evidence="1">
    <location>
        <begin position="41"/>
        <end position="52"/>
    </location>
</feature>
<protein>
    <submittedName>
        <fullName evidence="2">Uncharacterized protein</fullName>
    </submittedName>
</protein>
<evidence type="ECO:0000256" key="1">
    <source>
        <dbReference type="SAM" id="MobiDB-lite"/>
    </source>
</evidence>
<dbReference type="AlphaFoldDB" id="A0A511MLN0"/>
<proteinExistence type="predicted"/>